<dbReference type="PANTHER" id="PTHR30258">
    <property type="entry name" value="TYPE II SECRETION SYSTEM PROTEIN GSPE-RELATED"/>
    <property type="match status" value="1"/>
</dbReference>
<evidence type="ECO:0000259" key="4">
    <source>
        <dbReference type="PROSITE" id="PS00662"/>
    </source>
</evidence>
<dbReference type="SMART" id="SM00382">
    <property type="entry name" value="AAA"/>
    <property type="match status" value="1"/>
</dbReference>
<dbReference type="Pfam" id="PF00437">
    <property type="entry name" value="T2SSE"/>
    <property type="match status" value="1"/>
</dbReference>
<keyword evidence="3" id="KW-0067">ATP-binding</keyword>
<dbReference type="GO" id="GO:0016887">
    <property type="term" value="F:ATP hydrolysis activity"/>
    <property type="evidence" value="ECO:0007669"/>
    <property type="project" value="TreeGrafter"/>
</dbReference>
<name>A0AAX2ZKD2_9FIRM</name>
<proteinExistence type="inferred from homology"/>
<evidence type="ECO:0000256" key="2">
    <source>
        <dbReference type="ARBA" id="ARBA00022741"/>
    </source>
</evidence>
<dbReference type="Gene3D" id="3.30.450.90">
    <property type="match status" value="1"/>
</dbReference>
<dbReference type="GO" id="GO:0005886">
    <property type="term" value="C:plasma membrane"/>
    <property type="evidence" value="ECO:0007669"/>
    <property type="project" value="TreeGrafter"/>
</dbReference>
<dbReference type="AlphaFoldDB" id="A0AAX2ZKD2"/>
<gene>
    <name evidence="5" type="ORF">JW646_07695</name>
</gene>
<organism evidence="5 6">
    <name type="scientific">Terrisporobacter hibernicus</name>
    <dbReference type="NCBI Taxonomy" id="2813371"/>
    <lineage>
        <taxon>Bacteria</taxon>
        <taxon>Bacillati</taxon>
        <taxon>Bacillota</taxon>
        <taxon>Clostridia</taxon>
        <taxon>Peptostreptococcales</taxon>
        <taxon>Peptostreptococcaceae</taxon>
        <taxon>Terrisporobacter</taxon>
    </lineage>
</organism>
<dbReference type="SUPFAM" id="SSF160246">
    <property type="entry name" value="EspE N-terminal domain-like"/>
    <property type="match status" value="1"/>
</dbReference>
<comment type="similarity">
    <text evidence="1">Belongs to the GSP E family.</text>
</comment>
<evidence type="ECO:0000313" key="6">
    <source>
        <dbReference type="Proteomes" id="UP001198983"/>
    </source>
</evidence>
<keyword evidence="2" id="KW-0547">Nucleotide-binding</keyword>
<dbReference type="RefSeq" id="WP_228417176.1">
    <property type="nucleotide sequence ID" value="NZ_CP081135.1"/>
</dbReference>
<dbReference type="PANTHER" id="PTHR30258:SF3">
    <property type="entry name" value="SLL1921 PROTEIN"/>
    <property type="match status" value="1"/>
</dbReference>
<dbReference type="PROSITE" id="PS00662">
    <property type="entry name" value="T2SP_E"/>
    <property type="match status" value="1"/>
</dbReference>
<evidence type="ECO:0000256" key="1">
    <source>
        <dbReference type="ARBA" id="ARBA00006611"/>
    </source>
</evidence>
<dbReference type="EMBL" id="CP081135">
    <property type="protein sequence ID" value="UEL49316.1"/>
    <property type="molecule type" value="Genomic_DNA"/>
</dbReference>
<dbReference type="KEGG" id="tem:JW646_07695"/>
<feature type="domain" description="Bacterial type II secretion system protein E" evidence="4">
    <location>
        <begin position="289"/>
        <end position="303"/>
    </location>
</feature>
<dbReference type="InterPro" id="IPR027417">
    <property type="entry name" value="P-loop_NTPase"/>
</dbReference>
<evidence type="ECO:0000313" key="5">
    <source>
        <dbReference type="EMBL" id="UEL49316.1"/>
    </source>
</evidence>
<reference evidence="5 6" key="1">
    <citation type="journal article" date="2023" name="Int. J. Syst. Evol. Microbiol.">
        <title>Terrisporobacter hibernicus sp. nov., isolated from bovine faeces in Northern Ireland.</title>
        <authorList>
            <person name="Mitchell M."/>
            <person name="Nguyen S.V."/>
            <person name="Connor M."/>
            <person name="Fairley D.J."/>
            <person name="Donoghue O."/>
            <person name="Marshall H."/>
            <person name="Koolman L."/>
            <person name="McMullan G."/>
            <person name="Schaffer K.E."/>
            <person name="McGrath J.W."/>
            <person name="Fanning S."/>
        </authorList>
    </citation>
    <scope>NUCLEOTIDE SEQUENCE [LARGE SCALE GENOMIC DNA]</scope>
    <source>
        <strain evidence="5 6">MCA3</strain>
    </source>
</reference>
<dbReference type="GO" id="GO:0005524">
    <property type="term" value="F:ATP binding"/>
    <property type="evidence" value="ECO:0007669"/>
    <property type="project" value="UniProtKB-KW"/>
</dbReference>
<keyword evidence="6" id="KW-1185">Reference proteome</keyword>
<sequence length="463" mass="52372">MEVIKITTSEVDLSILVPEKLARKYNLFPMELNEDYLIIGIEKENIYAAQDLKLVTGKNIILKQVSREDVLENIELCYGDSIDIDDDYANYLFQDILQKAVKEKASDIHIEPFSELLKIRMRVDGNMKEMLNLELDLYPPLASVIKYKADMDITEKRLPQDGRIDVKIKDSLVDIRISTVPTTYGEKIVLRLLSRDSFLKTKEELGFSKDAIKKIQEIINKKTGILLVTGPTGSGKTTTVYSILKDLRNTSKNIMTIEDPVEYKMEGINQIQVNHKVGLTFEKGLKAILRQDPDIIMVGEIRDIETAKTAVRAAITGHLVISTLHTNDAVSSVARLIDMEIPPYLLNASLIGIISQRLVRKVCENCSNEVIINQNENKSIYTVIPIGCEECSYTGYNGRTVAFEILPIDDEIRNAIQKNKEAKDIKSIAVKKGMITFEDTYSYLIKNQITTLEESIMSEEIIN</sequence>
<dbReference type="InterPro" id="IPR037257">
    <property type="entry name" value="T2SS_E_N_sf"/>
</dbReference>
<dbReference type="CDD" id="cd01129">
    <property type="entry name" value="PulE-GspE-like"/>
    <property type="match status" value="1"/>
</dbReference>
<dbReference type="SUPFAM" id="SSF52540">
    <property type="entry name" value="P-loop containing nucleoside triphosphate hydrolases"/>
    <property type="match status" value="1"/>
</dbReference>
<dbReference type="InterPro" id="IPR001482">
    <property type="entry name" value="T2SS/T4SS_dom"/>
</dbReference>
<dbReference type="Gene3D" id="3.30.300.160">
    <property type="entry name" value="Type II secretion system, protein E, N-terminal domain"/>
    <property type="match status" value="1"/>
</dbReference>
<evidence type="ECO:0000256" key="3">
    <source>
        <dbReference type="ARBA" id="ARBA00022840"/>
    </source>
</evidence>
<accession>A0AAX2ZKD2</accession>
<protein>
    <submittedName>
        <fullName evidence="5">GspE/PulE family protein</fullName>
    </submittedName>
</protein>
<dbReference type="InterPro" id="IPR003593">
    <property type="entry name" value="AAA+_ATPase"/>
</dbReference>
<dbReference type="Proteomes" id="UP001198983">
    <property type="component" value="Chromosome"/>
</dbReference>
<dbReference type="Gene3D" id="3.40.50.300">
    <property type="entry name" value="P-loop containing nucleotide triphosphate hydrolases"/>
    <property type="match status" value="1"/>
</dbReference>